<accession>A0A2T3WAR9</accession>
<organism evidence="2 3">
    <name type="scientific">Deinococcus arcticus</name>
    <dbReference type="NCBI Taxonomy" id="2136176"/>
    <lineage>
        <taxon>Bacteria</taxon>
        <taxon>Thermotogati</taxon>
        <taxon>Deinococcota</taxon>
        <taxon>Deinococci</taxon>
        <taxon>Deinococcales</taxon>
        <taxon>Deinococcaceae</taxon>
        <taxon>Deinococcus</taxon>
    </lineage>
</organism>
<evidence type="ECO:0000256" key="1">
    <source>
        <dbReference type="SAM" id="SignalP"/>
    </source>
</evidence>
<evidence type="ECO:0000313" key="3">
    <source>
        <dbReference type="Proteomes" id="UP000240317"/>
    </source>
</evidence>
<evidence type="ECO:0000313" key="2">
    <source>
        <dbReference type="EMBL" id="PTA68995.1"/>
    </source>
</evidence>
<feature type="chain" id="PRO_5015735732" evidence="1">
    <location>
        <begin position="21"/>
        <end position="75"/>
    </location>
</feature>
<proteinExistence type="predicted"/>
<sequence length="75" mass="7983">MQWAVLSAYAVLLPPGALRAALEDVTGQHAPQPHRQRVGLTLAEAAGMMERGRLTEFGTCAARAYLPRLGLGGLQ</sequence>
<name>A0A2T3WAR9_9DEIO</name>
<reference evidence="2 3" key="1">
    <citation type="submission" date="2018-03" db="EMBL/GenBank/DDBJ databases">
        <title>Draft genome of Deinococcus sp. OD32.</title>
        <authorList>
            <person name="Wang X.-P."/>
            <person name="Du Z.-J."/>
        </authorList>
    </citation>
    <scope>NUCLEOTIDE SEQUENCE [LARGE SCALE GENOMIC DNA]</scope>
    <source>
        <strain evidence="2 3">OD32</strain>
    </source>
</reference>
<dbReference type="Proteomes" id="UP000240317">
    <property type="component" value="Unassembled WGS sequence"/>
</dbReference>
<dbReference type="AlphaFoldDB" id="A0A2T3WAR9"/>
<feature type="signal peptide" evidence="1">
    <location>
        <begin position="1"/>
        <end position="20"/>
    </location>
</feature>
<protein>
    <submittedName>
        <fullName evidence="2">Uncharacterized protein</fullName>
    </submittedName>
</protein>
<dbReference type="EMBL" id="PYSV01000003">
    <property type="protein sequence ID" value="PTA68995.1"/>
    <property type="molecule type" value="Genomic_DNA"/>
</dbReference>
<keyword evidence="3" id="KW-1185">Reference proteome</keyword>
<keyword evidence="1" id="KW-0732">Signal</keyword>
<gene>
    <name evidence="2" type="ORF">C8263_04135</name>
</gene>
<comment type="caution">
    <text evidence="2">The sequence shown here is derived from an EMBL/GenBank/DDBJ whole genome shotgun (WGS) entry which is preliminary data.</text>
</comment>